<proteinExistence type="predicted"/>
<keyword evidence="2" id="KW-0472">Membrane</keyword>
<evidence type="ECO:0000313" key="5">
    <source>
        <dbReference type="Proteomes" id="UP000268652"/>
    </source>
</evidence>
<evidence type="ECO:0000313" key="3">
    <source>
        <dbReference type="EMBL" id="RKN03214.1"/>
    </source>
</evidence>
<dbReference type="InterPro" id="IPR029058">
    <property type="entry name" value="AB_hydrolase_fold"/>
</dbReference>
<dbReference type="InterPro" id="IPR000801">
    <property type="entry name" value="Esterase-like"/>
</dbReference>
<keyword evidence="5" id="KW-1185">Reference proteome</keyword>
<keyword evidence="2" id="KW-0812">Transmembrane</keyword>
<organism evidence="3 6">
    <name type="scientific">Streptomyces radicis</name>
    <dbReference type="NCBI Taxonomy" id="1750517"/>
    <lineage>
        <taxon>Bacteria</taxon>
        <taxon>Bacillati</taxon>
        <taxon>Actinomycetota</taxon>
        <taxon>Actinomycetes</taxon>
        <taxon>Kitasatosporales</taxon>
        <taxon>Streptomycetaceae</taxon>
        <taxon>Streptomyces</taxon>
    </lineage>
</organism>
<reference evidence="5 6" key="1">
    <citation type="submission" date="2018-09" db="EMBL/GenBank/DDBJ databases">
        <title>Streptomyces sp. nov. DS1-2, an endophytic actinomycete isolated from roots of Dendrobium scabrilingue.</title>
        <authorList>
            <person name="Kuncharoen N."/>
            <person name="Kudo T."/>
            <person name="Ohkuma M."/>
            <person name="Yuki M."/>
            <person name="Tanasupawat S."/>
        </authorList>
    </citation>
    <scope>NUCLEOTIDE SEQUENCE [LARGE SCALE GENOMIC DNA]</scope>
    <source>
        <strain evidence="3 6">AZ1-7</strain>
        <strain evidence="4 5">DS1-2</strain>
    </source>
</reference>
<feature type="transmembrane region" description="Helical" evidence="2">
    <location>
        <begin position="21"/>
        <end position="41"/>
    </location>
</feature>
<name>A0A3A9W1Y9_9ACTN</name>
<feature type="region of interest" description="Disordered" evidence="1">
    <location>
        <begin position="142"/>
        <end position="162"/>
    </location>
</feature>
<dbReference type="OrthoDB" id="4527292at2"/>
<evidence type="ECO:0008006" key="7">
    <source>
        <dbReference type="Google" id="ProtNLM"/>
    </source>
</evidence>
<dbReference type="Proteomes" id="UP000275024">
    <property type="component" value="Unassembled WGS sequence"/>
</dbReference>
<evidence type="ECO:0000256" key="1">
    <source>
        <dbReference type="SAM" id="MobiDB-lite"/>
    </source>
</evidence>
<keyword evidence="2" id="KW-1133">Transmembrane helix</keyword>
<gene>
    <name evidence="4" type="ORF">D7318_31900</name>
    <name evidence="3" type="ORF">D7319_31925</name>
</gene>
<dbReference type="EMBL" id="RBDX01000055">
    <property type="protein sequence ID" value="RKN03214.1"/>
    <property type="molecule type" value="Genomic_DNA"/>
</dbReference>
<dbReference type="Proteomes" id="UP000268652">
    <property type="component" value="Unassembled WGS sequence"/>
</dbReference>
<dbReference type="Gene3D" id="3.40.50.1820">
    <property type="entry name" value="alpha/beta hydrolase"/>
    <property type="match status" value="1"/>
</dbReference>
<dbReference type="Pfam" id="PF00756">
    <property type="entry name" value="Esterase"/>
    <property type="match status" value="1"/>
</dbReference>
<sequence length="162" mass="16325">MCCGVYGEGRRRGRACRAAEVTGLVAALAAAGLLALTPGTAGARPRRARLISATRVSERYLPHGCCDPTDGWEAWPSAGLEQTVGDLPLLVVCPEGGTGALAYAARHPGLFRAAASFSGVIGTSSSPSLVHDIARGQGVDPAGLWGDPTAQAPTPGPTGPAP</sequence>
<comment type="caution">
    <text evidence="3">The sequence shown here is derived from an EMBL/GenBank/DDBJ whole genome shotgun (WGS) entry which is preliminary data.</text>
</comment>
<protein>
    <recommendedName>
        <fullName evidence="7">Alpha/beta hydrolase</fullName>
    </recommendedName>
</protein>
<dbReference type="SUPFAM" id="SSF53474">
    <property type="entry name" value="alpha/beta-Hydrolases"/>
    <property type="match status" value="1"/>
</dbReference>
<evidence type="ECO:0000256" key="2">
    <source>
        <dbReference type="SAM" id="Phobius"/>
    </source>
</evidence>
<evidence type="ECO:0000313" key="4">
    <source>
        <dbReference type="EMBL" id="RKN13123.1"/>
    </source>
</evidence>
<dbReference type="EMBL" id="RBDY01000054">
    <property type="protein sequence ID" value="RKN13123.1"/>
    <property type="molecule type" value="Genomic_DNA"/>
</dbReference>
<accession>A0A3A9W1Y9</accession>
<evidence type="ECO:0000313" key="6">
    <source>
        <dbReference type="Proteomes" id="UP000275024"/>
    </source>
</evidence>
<dbReference type="AlphaFoldDB" id="A0A3A9W1Y9"/>